<keyword evidence="2" id="KW-0201">Cytochrome c-type biogenesis</keyword>
<dbReference type="RefSeq" id="WP_200346711.1">
    <property type="nucleotide sequence ID" value="NZ_NRSJ01000023.1"/>
</dbReference>
<feature type="signal peptide" evidence="5">
    <location>
        <begin position="1"/>
        <end position="39"/>
    </location>
</feature>
<dbReference type="AlphaFoldDB" id="A0AAJ0U572"/>
<dbReference type="CDD" id="cd02966">
    <property type="entry name" value="TlpA_like_family"/>
    <property type="match status" value="1"/>
</dbReference>
<dbReference type="InterPro" id="IPR000866">
    <property type="entry name" value="AhpC/TSA"/>
</dbReference>
<reference evidence="7" key="1">
    <citation type="submission" date="2017-08" db="EMBL/GenBank/DDBJ databases">
        <authorList>
            <person name="Imhoff J.F."/>
            <person name="Rahn T."/>
            <person name="Kuenzel S."/>
            <person name="Neulinger S.C."/>
        </authorList>
    </citation>
    <scope>NUCLEOTIDE SEQUENCE</scope>
    <source>
        <strain evidence="7">DSM 11080</strain>
    </source>
</reference>
<gene>
    <name evidence="7" type="ORF">CKO40_13260</name>
</gene>
<keyword evidence="8" id="KW-1185">Reference proteome</keyword>
<keyword evidence="3" id="KW-1015">Disulfide bond</keyword>
<feature type="domain" description="Thioredoxin" evidence="6">
    <location>
        <begin position="47"/>
        <end position="185"/>
    </location>
</feature>
<proteinExistence type="predicted"/>
<organism evidence="7 8">
    <name type="scientific">Halochromatium glycolicum</name>
    <dbReference type="NCBI Taxonomy" id="85075"/>
    <lineage>
        <taxon>Bacteria</taxon>
        <taxon>Pseudomonadati</taxon>
        <taxon>Pseudomonadota</taxon>
        <taxon>Gammaproteobacteria</taxon>
        <taxon>Chromatiales</taxon>
        <taxon>Chromatiaceae</taxon>
        <taxon>Halochromatium</taxon>
    </lineage>
</organism>
<accession>A0AAJ0U572</accession>
<keyword evidence="5" id="KW-0732">Signal</keyword>
<comment type="subcellular location">
    <subcellularLocation>
        <location evidence="1">Cell envelope</location>
    </subcellularLocation>
</comment>
<evidence type="ECO:0000256" key="5">
    <source>
        <dbReference type="SAM" id="SignalP"/>
    </source>
</evidence>
<dbReference type="GO" id="GO:0030313">
    <property type="term" value="C:cell envelope"/>
    <property type="evidence" value="ECO:0007669"/>
    <property type="project" value="UniProtKB-SubCell"/>
</dbReference>
<dbReference type="InterPro" id="IPR006311">
    <property type="entry name" value="TAT_signal"/>
</dbReference>
<dbReference type="GO" id="GO:0016209">
    <property type="term" value="F:antioxidant activity"/>
    <property type="evidence" value="ECO:0007669"/>
    <property type="project" value="InterPro"/>
</dbReference>
<dbReference type="InterPro" id="IPR050553">
    <property type="entry name" value="Thioredoxin_ResA/DsbE_sf"/>
</dbReference>
<evidence type="ECO:0000259" key="6">
    <source>
        <dbReference type="PROSITE" id="PS51352"/>
    </source>
</evidence>
<reference evidence="7" key="2">
    <citation type="journal article" date="2020" name="Microorganisms">
        <title>Osmotic Adaptation and Compatible Solute Biosynthesis of Phototrophic Bacteria as Revealed from Genome Analyses.</title>
        <authorList>
            <person name="Imhoff J.F."/>
            <person name="Rahn T."/>
            <person name="Kunzel S."/>
            <person name="Keller A."/>
            <person name="Neulinger S.C."/>
        </authorList>
    </citation>
    <scope>NUCLEOTIDE SEQUENCE</scope>
    <source>
        <strain evidence="7">DSM 11080</strain>
    </source>
</reference>
<feature type="chain" id="PRO_5042574164" description="Thioredoxin domain-containing protein" evidence="5">
    <location>
        <begin position="40"/>
        <end position="186"/>
    </location>
</feature>
<dbReference type="Proteomes" id="UP001296776">
    <property type="component" value="Unassembled WGS sequence"/>
</dbReference>
<dbReference type="InterPro" id="IPR036249">
    <property type="entry name" value="Thioredoxin-like_sf"/>
</dbReference>
<comment type="caution">
    <text evidence="7">The sequence shown here is derived from an EMBL/GenBank/DDBJ whole genome shotgun (WGS) entry which is preliminary data.</text>
</comment>
<evidence type="ECO:0000256" key="1">
    <source>
        <dbReference type="ARBA" id="ARBA00004196"/>
    </source>
</evidence>
<dbReference type="InterPro" id="IPR013766">
    <property type="entry name" value="Thioredoxin_domain"/>
</dbReference>
<protein>
    <recommendedName>
        <fullName evidence="6">Thioredoxin domain-containing protein</fullName>
    </recommendedName>
</protein>
<dbReference type="PANTHER" id="PTHR42852">
    <property type="entry name" value="THIOL:DISULFIDE INTERCHANGE PROTEIN DSBE"/>
    <property type="match status" value="1"/>
</dbReference>
<evidence type="ECO:0000256" key="3">
    <source>
        <dbReference type="ARBA" id="ARBA00023157"/>
    </source>
</evidence>
<dbReference type="PROSITE" id="PS51318">
    <property type="entry name" value="TAT"/>
    <property type="match status" value="1"/>
</dbReference>
<dbReference type="SUPFAM" id="SSF52833">
    <property type="entry name" value="Thioredoxin-like"/>
    <property type="match status" value="1"/>
</dbReference>
<dbReference type="Gene3D" id="3.40.30.10">
    <property type="entry name" value="Glutaredoxin"/>
    <property type="match status" value="1"/>
</dbReference>
<dbReference type="PROSITE" id="PS51352">
    <property type="entry name" value="THIOREDOXIN_2"/>
    <property type="match status" value="1"/>
</dbReference>
<evidence type="ECO:0000313" key="8">
    <source>
        <dbReference type="Proteomes" id="UP001296776"/>
    </source>
</evidence>
<sequence length="186" mass="19721">MLSPTDAFESVPSRALNRRRLLACLAALPFLAATAPAAAASSGLQRLQPRPSAPALRLTALDGKTYDLGAQQGRVVVVNFWSVYCRACKAEMPALDALARQHPEVAVWGVAAGDSPETVAAFAETVAVGFPLLPDPQMHAASAWSVPVLPVTDVIDPQGRIALRMIGEAHWDQPPLRDQVLALVAD</sequence>
<evidence type="ECO:0000256" key="4">
    <source>
        <dbReference type="ARBA" id="ARBA00023284"/>
    </source>
</evidence>
<evidence type="ECO:0000313" key="7">
    <source>
        <dbReference type="EMBL" id="MBK1705494.1"/>
    </source>
</evidence>
<dbReference type="EMBL" id="NRSJ01000023">
    <property type="protein sequence ID" value="MBK1705494.1"/>
    <property type="molecule type" value="Genomic_DNA"/>
</dbReference>
<keyword evidence="4" id="KW-0676">Redox-active center</keyword>
<dbReference type="GO" id="GO:0017004">
    <property type="term" value="P:cytochrome complex assembly"/>
    <property type="evidence" value="ECO:0007669"/>
    <property type="project" value="UniProtKB-KW"/>
</dbReference>
<dbReference type="Pfam" id="PF00578">
    <property type="entry name" value="AhpC-TSA"/>
    <property type="match status" value="1"/>
</dbReference>
<name>A0AAJ0U572_9GAMM</name>
<dbReference type="GO" id="GO:0016491">
    <property type="term" value="F:oxidoreductase activity"/>
    <property type="evidence" value="ECO:0007669"/>
    <property type="project" value="InterPro"/>
</dbReference>
<dbReference type="PANTHER" id="PTHR42852:SF6">
    <property type="entry name" value="THIOL:DISULFIDE INTERCHANGE PROTEIN DSBE"/>
    <property type="match status" value="1"/>
</dbReference>
<evidence type="ECO:0000256" key="2">
    <source>
        <dbReference type="ARBA" id="ARBA00022748"/>
    </source>
</evidence>